<accession>A0ABV7F4B0</accession>
<dbReference type="RefSeq" id="WP_390328885.1">
    <property type="nucleotide sequence ID" value="NZ_JBHRTP010000039.1"/>
</dbReference>
<comment type="caution">
    <text evidence="1">The sequence shown here is derived from an EMBL/GenBank/DDBJ whole genome shotgun (WGS) entry which is preliminary data.</text>
</comment>
<protein>
    <submittedName>
        <fullName evidence="1">Uncharacterized protein</fullName>
    </submittedName>
</protein>
<gene>
    <name evidence="1" type="ORF">ACFOFO_13230</name>
</gene>
<reference evidence="2" key="1">
    <citation type="journal article" date="2019" name="Int. J. Syst. Evol. Microbiol.">
        <title>The Global Catalogue of Microorganisms (GCM) 10K type strain sequencing project: providing services to taxonomists for standard genome sequencing and annotation.</title>
        <authorList>
            <consortium name="The Broad Institute Genomics Platform"/>
            <consortium name="The Broad Institute Genome Sequencing Center for Infectious Disease"/>
            <person name="Wu L."/>
            <person name="Ma J."/>
        </authorList>
    </citation>
    <scope>NUCLEOTIDE SEQUENCE [LARGE SCALE GENOMIC DNA]</scope>
    <source>
        <strain evidence="2">KCTC 42986</strain>
    </source>
</reference>
<evidence type="ECO:0000313" key="2">
    <source>
        <dbReference type="Proteomes" id="UP001595530"/>
    </source>
</evidence>
<dbReference type="Proteomes" id="UP001595530">
    <property type="component" value="Unassembled WGS sequence"/>
</dbReference>
<organism evidence="1 2">
    <name type="scientific">Undibacterium arcticum</name>
    <dbReference type="NCBI Taxonomy" id="1762892"/>
    <lineage>
        <taxon>Bacteria</taxon>
        <taxon>Pseudomonadati</taxon>
        <taxon>Pseudomonadota</taxon>
        <taxon>Betaproteobacteria</taxon>
        <taxon>Burkholderiales</taxon>
        <taxon>Oxalobacteraceae</taxon>
        <taxon>Undibacterium</taxon>
    </lineage>
</organism>
<dbReference type="EMBL" id="JBHRTP010000039">
    <property type="protein sequence ID" value="MFC3108911.1"/>
    <property type="molecule type" value="Genomic_DNA"/>
</dbReference>
<proteinExistence type="predicted"/>
<keyword evidence="2" id="KW-1185">Reference proteome</keyword>
<name>A0ABV7F4B0_9BURK</name>
<evidence type="ECO:0000313" key="1">
    <source>
        <dbReference type="EMBL" id="MFC3108911.1"/>
    </source>
</evidence>
<sequence length="139" mass="15402">MTTTEKDIALRAKAIALTHALRKLHKALIDVETQYFGAVGSPLEHLQLITTHPHFAWLQKLSSLMAELDERLDEKEHPFDSDTAADFRTAVEALIGPGKEIDAEFRRKYNVLLHDGPDVVIAHGAVRQALAGMGVSRPQ</sequence>